<feature type="region of interest" description="Disordered" evidence="1">
    <location>
        <begin position="265"/>
        <end position="288"/>
    </location>
</feature>
<evidence type="ECO:0000256" key="2">
    <source>
        <dbReference type="SAM" id="SignalP"/>
    </source>
</evidence>
<evidence type="ECO:0000313" key="4">
    <source>
        <dbReference type="Proteomes" id="UP000887226"/>
    </source>
</evidence>
<dbReference type="EMBL" id="MU254513">
    <property type="protein sequence ID" value="KAG9240263.1"/>
    <property type="molecule type" value="Genomic_DNA"/>
</dbReference>
<keyword evidence="2" id="KW-0732">Signal</keyword>
<evidence type="ECO:0000256" key="1">
    <source>
        <dbReference type="SAM" id="MobiDB-lite"/>
    </source>
</evidence>
<gene>
    <name evidence="3" type="ORF">BJ878DRAFT_484007</name>
</gene>
<evidence type="ECO:0000313" key="3">
    <source>
        <dbReference type="EMBL" id="KAG9240263.1"/>
    </source>
</evidence>
<protein>
    <submittedName>
        <fullName evidence="3">Uncharacterized protein</fullName>
    </submittedName>
</protein>
<accession>A0A9P7YUJ9</accession>
<feature type="signal peptide" evidence="2">
    <location>
        <begin position="1"/>
        <end position="17"/>
    </location>
</feature>
<sequence>MKPSTVIIFALAALANAYDLERRAKVTACYADNCARAVSGTATVGDPSNCNCKYLSCQWCHQIHHDQNLLAVTATNLLVTNLTSYTIGKRDFEGTTYTDVTGAVITEAPIAKRQDRVYTDETGAVITGAAYERRAASSLLIIPFYASPCLDVASYTSACSCRGYQATAAANIITSTVAAPYNINHSSINTPNCKDSAATIEDMFRDSAPANQSTVNVRNPFIVWFGIRGTDGGRDQVLALQTSMVERPRWQPEAESKDFRAQAGIAKKVRYHNSASNISRTMPKPQEK</sequence>
<name>A0A9P7YUJ9_9HELO</name>
<comment type="caution">
    <text evidence="3">The sequence shown here is derived from an EMBL/GenBank/DDBJ whole genome shotgun (WGS) entry which is preliminary data.</text>
</comment>
<feature type="chain" id="PRO_5040376695" evidence="2">
    <location>
        <begin position="18"/>
        <end position="288"/>
    </location>
</feature>
<organism evidence="3 4">
    <name type="scientific">Calycina marina</name>
    <dbReference type="NCBI Taxonomy" id="1763456"/>
    <lineage>
        <taxon>Eukaryota</taxon>
        <taxon>Fungi</taxon>
        <taxon>Dikarya</taxon>
        <taxon>Ascomycota</taxon>
        <taxon>Pezizomycotina</taxon>
        <taxon>Leotiomycetes</taxon>
        <taxon>Helotiales</taxon>
        <taxon>Pezizellaceae</taxon>
        <taxon>Calycina</taxon>
    </lineage>
</organism>
<keyword evidence="4" id="KW-1185">Reference proteome</keyword>
<reference evidence="3" key="1">
    <citation type="journal article" date="2021" name="IMA Fungus">
        <title>Genomic characterization of three marine fungi, including Emericellopsis atlantica sp. nov. with signatures of a generalist lifestyle and marine biomass degradation.</title>
        <authorList>
            <person name="Hagestad O.C."/>
            <person name="Hou L."/>
            <person name="Andersen J.H."/>
            <person name="Hansen E.H."/>
            <person name="Altermark B."/>
            <person name="Li C."/>
            <person name="Kuhnert E."/>
            <person name="Cox R.J."/>
            <person name="Crous P.W."/>
            <person name="Spatafora J.W."/>
            <person name="Lail K."/>
            <person name="Amirebrahimi M."/>
            <person name="Lipzen A."/>
            <person name="Pangilinan J."/>
            <person name="Andreopoulos W."/>
            <person name="Hayes R.D."/>
            <person name="Ng V."/>
            <person name="Grigoriev I.V."/>
            <person name="Jackson S.A."/>
            <person name="Sutton T.D.S."/>
            <person name="Dobson A.D.W."/>
            <person name="Rama T."/>
        </authorList>
    </citation>
    <scope>NUCLEOTIDE SEQUENCE</scope>
    <source>
        <strain evidence="3">TRa3180A</strain>
    </source>
</reference>
<dbReference type="AlphaFoldDB" id="A0A9P7YUJ9"/>
<dbReference type="Proteomes" id="UP000887226">
    <property type="component" value="Unassembled WGS sequence"/>
</dbReference>
<proteinExistence type="predicted"/>